<reference evidence="2" key="1">
    <citation type="submission" date="2023-10" db="EMBL/GenBank/DDBJ databases">
        <authorList>
            <person name="Chen Y."/>
            <person name="Shah S."/>
            <person name="Dougan E. K."/>
            <person name="Thang M."/>
            <person name="Chan C."/>
        </authorList>
    </citation>
    <scope>NUCLEOTIDE SEQUENCE [LARGE SCALE GENOMIC DNA]</scope>
</reference>
<comment type="caution">
    <text evidence="2">The sequence shown here is derived from an EMBL/GenBank/DDBJ whole genome shotgun (WGS) entry which is preliminary data.</text>
</comment>
<keyword evidence="3" id="KW-1185">Reference proteome</keyword>
<organism evidence="2 3">
    <name type="scientific">Prorocentrum cordatum</name>
    <dbReference type="NCBI Taxonomy" id="2364126"/>
    <lineage>
        <taxon>Eukaryota</taxon>
        <taxon>Sar</taxon>
        <taxon>Alveolata</taxon>
        <taxon>Dinophyceae</taxon>
        <taxon>Prorocentrales</taxon>
        <taxon>Prorocentraceae</taxon>
        <taxon>Prorocentrum</taxon>
    </lineage>
</organism>
<feature type="region of interest" description="Disordered" evidence="1">
    <location>
        <begin position="1"/>
        <end position="23"/>
    </location>
</feature>
<proteinExistence type="predicted"/>
<accession>A0ABN9PSA8</accession>
<sequence>MGCSASGAGRVREVTGAQHTRETTDAKHVRQSCWVQYGGESLEPLLEHTSLVDAEFLVDLADKGGIVPRWQELPEVAKIGPANVWQLRCCAFHYFLPVVVLSYPWLDRSHPDRLGSTLQRIAPILRRMLKDVKQRSRDATIGVLWDFMSLPQFPRSDDFEKQRFKAGLCAINQWYAHPYTHVLLATYPVPVDDGKYENTRPYENRGWCKFERTISGLTKYSTCTEELGMEVRTIAMEGQSIAMPAKPHRGPPISPDVFSDQVRIGVREGTIAFTAGADEDFVIEQYRKGFVHAYENHTRIQFNGGWVHMSSLDWGDEEAFVMAKAIEYAVEHCSPPEEIKINIKGNRFSEAGIKALQEAQGGQFSFVF</sequence>
<protein>
    <submittedName>
        <fullName evidence="2">Uncharacterized protein</fullName>
    </submittedName>
</protein>
<evidence type="ECO:0000313" key="2">
    <source>
        <dbReference type="EMBL" id="CAK0796002.1"/>
    </source>
</evidence>
<name>A0ABN9PSA8_9DINO</name>
<dbReference type="Proteomes" id="UP001189429">
    <property type="component" value="Unassembled WGS sequence"/>
</dbReference>
<evidence type="ECO:0000256" key="1">
    <source>
        <dbReference type="SAM" id="MobiDB-lite"/>
    </source>
</evidence>
<evidence type="ECO:0000313" key="3">
    <source>
        <dbReference type="Proteomes" id="UP001189429"/>
    </source>
</evidence>
<gene>
    <name evidence="2" type="ORF">PCOR1329_LOCUS5491</name>
</gene>
<dbReference type="EMBL" id="CAUYUJ010001447">
    <property type="protein sequence ID" value="CAK0796002.1"/>
    <property type="molecule type" value="Genomic_DNA"/>
</dbReference>